<proteinExistence type="predicted"/>
<accession>A0A486VJJ4</accession>
<organism evidence="1">
    <name type="scientific">Klebsiella pneumoniae</name>
    <dbReference type="NCBI Taxonomy" id="573"/>
    <lineage>
        <taxon>Bacteria</taxon>
        <taxon>Pseudomonadati</taxon>
        <taxon>Pseudomonadota</taxon>
        <taxon>Gammaproteobacteria</taxon>
        <taxon>Enterobacterales</taxon>
        <taxon>Enterobacteriaceae</taxon>
        <taxon>Klebsiella/Raoultella group</taxon>
        <taxon>Klebsiella</taxon>
        <taxon>Klebsiella pneumoniae complex</taxon>
    </lineage>
</organism>
<sequence>MENETELTEPPFETWFREVVELVKNGGHSLDIVAYKGEWIDAFSDGLTPEGAVSKRVIHAVHSKDVG</sequence>
<dbReference type="AlphaFoldDB" id="A0A486VJJ4"/>
<gene>
    <name evidence="1" type="ORF">SAMEA4873561_03914</name>
</gene>
<reference evidence="1" key="1">
    <citation type="submission" date="2019-03" db="EMBL/GenBank/DDBJ databases">
        <authorList>
            <consortium name="Pathogen Informatics"/>
        </authorList>
    </citation>
    <scope>NUCLEOTIDE SEQUENCE</scope>
    <source>
        <strain evidence="1">5012STDY7626360</strain>
    </source>
</reference>
<dbReference type="RefSeq" id="WP_142367778.1">
    <property type="nucleotide sequence ID" value="NZ_CP017934.1"/>
</dbReference>
<evidence type="ECO:0000313" key="1">
    <source>
        <dbReference type="EMBL" id="VGM50950.1"/>
    </source>
</evidence>
<name>A0A486VJJ4_KLEPN</name>
<protein>
    <submittedName>
        <fullName evidence="1">Uncharacterized protein</fullName>
    </submittedName>
</protein>
<dbReference type="EMBL" id="CAAHDG010000011">
    <property type="protein sequence ID" value="VGM50950.1"/>
    <property type="molecule type" value="Genomic_DNA"/>
</dbReference>